<dbReference type="Proteomes" id="UP000221165">
    <property type="component" value="Unassembled WGS sequence"/>
</dbReference>
<feature type="compositionally biased region" description="Basic and acidic residues" evidence="1">
    <location>
        <begin position="605"/>
        <end position="621"/>
    </location>
</feature>
<feature type="compositionally biased region" description="Basic and acidic residues" evidence="1">
    <location>
        <begin position="881"/>
        <end position="893"/>
    </location>
</feature>
<accession>A0A2C6KN37</accession>
<dbReference type="RefSeq" id="XP_067919520.1">
    <property type="nucleotide sequence ID" value="XM_068068506.1"/>
</dbReference>
<comment type="caution">
    <text evidence="2">The sequence shown here is derived from an EMBL/GenBank/DDBJ whole genome shotgun (WGS) entry which is preliminary data.</text>
</comment>
<protein>
    <submittedName>
        <fullName evidence="2">Uncharacterized protein</fullName>
    </submittedName>
</protein>
<feature type="region of interest" description="Disordered" evidence="1">
    <location>
        <begin position="827"/>
        <end position="933"/>
    </location>
</feature>
<gene>
    <name evidence="2" type="ORF">CSUI_008372</name>
</gene>
<dbReference type="AlphaFoldDB" id="A0A2C6KN37"/>
<organism evidence="2 3">
    <name type="scientific">Cystoisospora suis</name>
    <dbReference type="NCBI Taxonomy" id="483139"/>
    <lineage>
        <taxon>Eukaryota</taxon>
        <taxon>Sar</taxon>
        <taxon>Alveolata</taxon>
        <taxon>Apicomplexa</taxon>
        <taxon>Conoidasida</taxon>
        <taxon>Coccidia</taxon>
        <taxon>Eucoccidiorida</taxon>
        <taxon>Eimeriorina</taxon>
        <taxon>Sarcocystidae</taxon>
        <taxon>Cystoisospora</taxon>
    </lineage>
</organism>
<dbReference type="OrthoDB" id="330932at2759"/>
<dbReference type="VEuPathDB" id="ToxoDB:CSUI_008372"/>
<evidence type="ECO:0000313" key="3">
    <source>
        <dbReference type="Proteomes" id="UP000221165"/>
    </source>
</evidence>
<feature type="compositionally biased region" description="Basic and acidic residues" evidence="1">
    <location>
        <begin position="246"/>
        <end position="255"/>
    </location>
</feature>
<evidence type="ECO:0000313" key="2">
    <source>
        <dbReference type="EMBL" id="PHJ17806.1"/>
    </source>
</evidence>
<keyword evidence="3" id="KW-1185">Reference proteome</keyword>
<feature type="region of interest" description="Disordered" evidence="1">
    <location>
        <begin position="588"/>
        <end position="648"/>
    </location>
</feature>
<name>A0A2C6KN37_9APIC</name>
<evidence type="ECO:0000256" key="1">
    <source>
        <dbReference type="SAM" id="MobiDB-lite"/>
    </source>
</evidence>
<reference evidence="2 3" key="1">
    <citation type="journal article" date="2017" name="Int. J. Parasitol.">
        <title>The genome of the protozoan parasite Cystoisospora suis and a reverse vaccinology approach to identify vaccine candidates.</title>
        <authorList>
            <person name="Palmieri N."/>
            <person name="Shrestha A."/>
            <person name="Ruttkowski B."/>
            <person name="Beck T."/>
            <person name="Vogl C."/>
            <person name="Tomley F."/>
            <person name="Blake D.P."/>
            <person name="Joachim A."/>
        </authorList>
    </citation>
    <scope>NUCLEOTIDE SEQUENCE [LARGE SCALE GENOMIC DNA]</scope>
    <source>
        <strain evidence="2 3">Wien I</strain>
    </source>
</reference>
<feature type="compositionally biased region" description="Polar residues" evidence="1">
    <location>
        <begin position="639"/>
        <end position="648"/>
    </location>
</feature>
<proteinExistence type="predicted"/>
<dbReference type="EMBL" id="MIGC01004666">
    <property type="protein sequence ID" value="PHJ17806.1"/>
    <property type="molecule type" value="Genomic_DNA"/>
</dbReference>
<dbReference type="GeneID" id="94431717"/>
<sequence>MSRSSSVLASGFLSQGGIVSQVVAPSTAAGNAGNFLSGESRPHARSFAFSQPLTDPRSLLSQSPAAAAAKRTREMLQTFSVSSFGLPAGQDEELPSVAEAARFVATVGACPEEPRPAKQAKMLPGGSVAAARVCLASISTKAGNHGLFSSSFPFGVAKAQEKLTAMAGGPPATTHGQNHLHEGFLVGKSVLSWTSRNVSVTNGVARAAASPSSAQKLVKSEPFNAASASPSPHKARQHLPAAVGESRTEENKDATSRPVTRCGSPFACQVEELNPVERCRLLITDTSESFGEDWGIDNAHNTRLAQFNYDQAAYRADKAHPGDYTAVSKRIGPETRDLLVCILNQVAAHLVDTTMNNAQCGGGAAFASTATGSVQPSGDTHKAVGKDGSAVGKQSTLELKTMSTDPLNSRAAATVGIALQLFDRFMLVVHQHDVHYGLNAEHQLHVLHGLTAAESARGGSGINNLMLHQLIAIACFCFADRVEAIHAYDYSVVLDAWRQHAVGLFKQSWTPAPSTNLLMRKLTLIGSRIFSHITPVGNVCVPPVSELAEALLNVAVQFGITRAHKMPVERHPEDHQTKQELACSNLQDKDSHVLGGEQATGGDTTGKERRELRCRRTDHLACGKKNSSPRDKDSFDKPASSSAEAGENVTKNDYSLRVRMSSSSLPDYPRLMAQLLARLGQLDRRIALEFKPSVVAAAVCQVALLPQHTVPEYSPLSPAARVLALRAVTAAGAAASARLVRRCQSMLLHKWIKVRCVLELTARSPSAVAGSASLPDRMAADWVATRLTAGYHKDVVALLHRHAEVWLQCAAANLRVRALTGGGVTSGAEDAVGEIGDDDFPTRRSTKQHERSSTREARALQENLSQSMERRRLRGVRSLVSRRERSSHGEDPRACMSALSRQLRRNGQMSAEKPGVLGRLASIESAGEENREN</sequence>
<feature type="compositionally biased region" description="Basic and acidic residues" evidence="1">
    <location>
        <begin position="847"/>
        <end position="859"/>
    </location>
</feature>
<feature type="region of interest" description="Disordered" evidence="1">
    <location>
        <begin position="209"/>
        <end position="261"/>
    </location>
</feature>